<comment type="pathway">
    <text evidence="11">Bacterial outer membrane biogenesis; LPS lipid A biosynthesis.</text>
</comment>
<evidence type="ECO:0000256" key="6">
    <source>
        <dbReference type="ARBA" id="ARBA00022556"/>
    </source>
</evidence>
<dbReference type="EC" id="2.4.1.182" evidence="3 11"/>
<evidence type="ECO:0000256" key="10">
    <source>
        <dbReference type="ARBA" id="ARBA00048975"/>
    </source>
</evidence>
<keyword evidence="13" id="KW-1185">Reference proteome</keyword>
<sequence length="387" mass="41336">MTLVYIVAGEASGDLLGARLIAALRDARPDLVFAGVGGDRMAEQGFVSLFPMRELAVMGLAEVLPNIRRLSQRLTQTVADIEARRPAVVVTIDSPGFGLRVAARVRPKGFTILHYVAPQVWAWRQGRVKRIAKEVDRILALLPFEAPFFEKAGIPVDFVGHSILESGADQGDAARFRALHAIAPDERIVLVMPGSRRSEVGRLLPTFGAALKLAANRVPKLRPVVPLAGPVEESVRAVAAGWHPAPILVRDIAEKYDAFAAAEAGIIKSGTSSLEVALAGVPMVVGYRVNPITAAIVRRLVKVQYVSIVNLLAKRSIIPELLQEDCTPEKLSAELVRLLTDPAAATAQRDGFASVFDMLRPEGGVPSAAAAASVLRAIEGRSAEAPS</sequence>
<comment type="similarity">
    <text evidence="2 11">Belongs to the LpxB family.</text>
</comment>
<dbReference type="Pfam" id="PF02684">
    <property type="entry name" value="LpxB"/>
    <property type="match status" value="1"/>
</dbReference>
<dbReference type="Proteomes" id="UP000626026">
    <property type="component" value="Unassembled WGS sequence"/>
</dbReference>
<dbReference type="HAMAP" id="MF_00392">
    <property type="entry name" value="LpxB"/>
    <property type="match status" value="1"/>
</dbReference>
<comment type="function">
    <text evidence="1 11">Condensation of UDP-2,3-diacylglucosamine and 2,3-diacylglucosamine-1-phosphate to form lipid A disaccharide, a precursor of lipid A, a phosphorylated glycolipid that anchors the lipopolysaccharide to the outer membrane of the cell.</text>
</comment>
<dbReference type="NCBIfam" id="TIGR00215">
    <property type="entry name" value="lpxB"/>
    <property type="match status" value="1"/>
</dbReference>
<comment type="caution">
    <text evidence="12">The sequence shown here is derived from an EMBL/GenBank/DDBJ whole genome shotgun (WGS) entry which is preliminary data.</text>
</comment>
<comment type="catalytic activity">
    <reaction evidence="10 11">
        <text>a lipid X + a UDP-2-N,3-O-bis[(3R)-3-hydroxyacyl]-alpha-D-glucosamine = a lipid A disaccharide + UDP + H(+)</text>
        <dbReference type="Rhea" id="RHEA:67828"/>
        <dbReference type="ChEBI" id="CHEBI:15378"/>
        <dbReference type="ChEBI" id="CHEBI:58223"/>
        <dbReference type="ChEBI" id="CHEBI:137748"/>
        <dbReference type="ChEBI" id="CHEBI:176338"/>
        <dbReference type="ChEBI" id="CHEBI:176343"/>
        <dbReference type="EC" id="2.4.1.182"/>
    </reaction>
</comment>
<protein>
    <recommendedName>
        <fullName evidence="4 11">Lipid-A-disaccharide synthase</fullName>
        <ecNumber evidence="3 11">2.4.1.182</ecNumber>
    </recommendedName>
</protein>
<proteinExistence type="inferred from homology"/>
<dbReference type="RefSeq" id="WP_187785773.1">
    <property type="nucleotide sequence ID" value="NZ_JACTVA010000035.1"/>
</dbReference>
<evidence type="ECO:0000256" key="3">
    <source>
        <dbReference type="ARBA" id="ARBA00012687"/>
    </source>
</evidence>
<evidence type="ECO:0000313" key="12">
    <source>
        <dbReference type="EMBL" id="MBC9208621.1"/>
    </source>
</evidence>
<evidence type="ECO:0000256" key="9">
    <source>
        <dbReference type="ARBA" id="ARBA00023098"/>
    </source>
</evidence>
<evidence type="ECO:0000256" key="2">
    <source>
        <dbReference type="ARBA" id="ARBA00007868"/>
    </source>
</evidence>
<name>A0ABR7RQK1_9PROT</name>
<reference evidence="12 13" key="1">
    <citation type="journal article" date="2013" name="Int. J. Syst. Evol. Microbiol.">
        <title>Roseomonas aerophila sp. nov., isolated from air.</title>
        <authorList>
            <person name="Kim S.J."/>
            <person name="Weon H.Y."/>
            <person name="Ahn J.H."/>
            <person name="Hong S.B."/>
            <person name="Seok S.J."/>
            <person name="Whang K.S."/>
            <person name="Kwon S.W."/>
        </authorList>
    </citation>
    <scope>NUCLEOTIDE SEQUENCE [LARGE SCALE GENOMIC DNA]</scope>
    <source>
        <strain evidence="12 13">NBRC 108923</strain>
    </source>
</reference>
<organism evidence="12 13">
    <name type="scientific">Teichococcus aerophilus</name>
    <dbReference type="NCBI Taxonomy" id="1224513"/>
    <lineage>
        <taxon>Bacteria</taxon>
        <taxon>Pseudomonadati</taxon>
        <taxon>Pseudomonadota</taxon>
        <taxon>Alphaproteobacteria</taxon>
        <taxon>Acetobacterales</taxon>
        <taxon>Roseomonadaceae</taxon>
        <taxon>Roseomonas</taxon>
    </lineage>
</organism>
<dbReference type="SUPFAM" id="SSF53756">
    <property type="entry name" value="UDP-Glycosyltransferase/glycogen phosphorylase"/>
    <property type="match status" value="1"/>
</dbReference>
<keyword evidence="5 11" id="KW-0444">Lipid biosynthesis</keyword>
<evidence type="ECO:0000256" key="11">
    <source>
        <dbReference type="HAMAP-Rule" id="MF_00392"/>
    </source>
</evidence>
<evidence type="ECO:0000256" key="7">
    <source>
        <dbReference type="ARBA" id="ARBA00022676"/>
    </source>
</evidence>
<evidence type="ECO:0000256" key="8">
    <source>
        <dbReference type="ARBA" id="ARBA00022679"/>
    </source>
</evidence>
<dbReference type="EMBL" id="JACTVA010000035">
    <property type="protein sequence ID" value="MBC9208621.1"/>
    <property type="molecule type" value="Genomic_DNA"/>
</dbReference>
<dbReference type="GO" id="GO:0008915">
    <property type="term" value="F:lipid-A-disaccharide synthase activity"/>
    <property type="evidence" value="ECO:0007669"/>
    <property type="project" value="UniProtKB-EC"/>
</dbReference>
<keyword evidence="9 11" id="KW-0443">Lipid metabolism</keyword>
<evidence type="ECO:0000256" key="4">
    <source>
        <dbReference type="ARBA" id="ARBA00020902"/>
    </source>
</evidence>
<dbReference type="PANTHER" id="PTHR30372">
    <property type="entry name" value="LIPID-A-DISACCHARIDE SYNTHASE"/>
    <property type="match status" value="1"/>
</dbReference>
<keyword evidence="7 11" id="KW-0328">Glycosyltransferase</keyword>
<gene>
    <name evidence="11 12" type="primary">lpxB</name>
    <name evidence="12" type="ORF">IBL26_17360</name>
</gene>
<dbReference type="Gene3D" id="3.40.50.2000">
    <property type="entry name" value="Glycogen Phosphorylase B"/>
    <property type="match status" value="1"/>
</dbReference>
<dbReference type="InterPro" id="IPR003835">
    <property type="entry name" value="Glyco_trans_19"/>
</dbReference>
<evidence type="ECO:0000256" key="1">
    <source>
        <dbReference type="ARBA" id="ARBA00002056"/>
    </source>
</evidence>
<keyword evidence="6 11" id="KW-0441">Lipid A biosynthesis</keyword>
<accession>A0ABR7RQK1</accession>
<evidence type="ECO:0000256" key="5">
    <source>
        <dbReference type="ARBA" id="ARBA00022516"/>
    </source>
</evidence>
<evidence type="ECO:0000313" key="13">
    <source>
        <dbReference type="Proteomes" id="UP000626026"/>
    </source>
</evidence>
<dbReference type="PANTHER" id="PTHR30372:SF4">
    <property type="entry name" value="LIPID-A-DISACCHARIDE SYNTHASE, MITOCHONDRIAL-RELATED"/>
    <property type="match status" value="1"/>
</dbReference>
<keyword evidence="8 11" id="KW-0808">Transferase</keyword>